<comment type="catalytic activity">
    <reaction evidence="1">
        <text>3',5'-cyclic CMP + H2O = CMP + H(+)</text>
        <dbReference type="Rhea" id="RHEA:72675"/>
        <dbReference type="ChEBI" id="CHEBI:15377"/>
        <dbReference type="ChEBI" id="CHEBI:15378"/>
        <dbReference type="ChEBI" id="CHEBI:58003"/>
        <dbReference type="ChEBI" id="CHEBI:60377"/>
    </reaction>
    <physiologicalReaction direction="left-to-right" evidence="1">
        <dbReference type="Rhea" id="RHEA:72676"/>
    </physiologicalReaction>
</comment>
<dbReference type="Pfam" id="PF21221">
    <property type="entry name" value="B_lactamase-like_C"/>
    <property type="match status" value="1"/>
</dbReference>
<gene>
    <name evidence="5" type="ORF">ACFP56_03280</name>
</gene>
<comment type="caution">
    <text evidence="5">The sequence shown here is derived from an EMBL/GenBank/DDBJ whole genome shotgun (WGS) entry which is preliminary data.</text>
</comment>
<dbReference type="InterPro" id="IPR036866">
    <property type="entry name" value="RibonucZ/Hydroxyglut_hydro"/>
</dbReference>
<accession>A0ABW1V2E0</accession>
<organism evidence="5 6">
    <name type="scientific">Paenibacillus septentrionalis</name>
    <dbReference type="NCBI Taxonomy" id="429342"/>
    <lineage>
        <taxon>Bacteria</taxon>
        <taxon>Bacillati</taxon>
        <taxon>Bacillota</taxon>
        <taxon>Bacilli</taxon>
        <taxon>Bacillales</taxon>
        <taxon>Paenibacillaceae</taxon>
        <taxon>Paenibacillus</taxon>
    </lineage>
</organism>
<dbReference type="InterPro" id="IPR036388">
    <property type="entry name" value="WH-like_DNA-bd_sf"/>
</dbReference>
<dbReference type="Gene3D" id="3.60.15.10">
    <property type="entry name" value="Ribonuclease Z/Hydroxyacylglutathione hydrolase-like"/>
    <property type="match status" value="1"/>
</dbReference>
<name>A0ABW1V2E0_9BACL</name>
<dbReference type="EMBL" id="JBHSTE010000001">
    <property type="protein sequence ID" value="MFC6331631.1"/>
    <property type="molecule type" value="Genomic_DNA"/>
</dbReference>
<comment type="function">
    <text evidence="2">Counteracts the endogenous Pycsar antiviral defense system. Phosphodiesterase that enables metal-dependent hydrolysis of host cyclic nucleotide Pycsar defense signals such as cCMP and cUMP.</text>
</comment>
<dbReference type="PANTHER" id="PTHR23131:SF4">
    <property type="entry name" value="METALLO-BETA-LACTAMASE SUPERFAMILY POTEIN"/>
    <property type="match status" value="1"/>
</dbReference>
<evidence type="ECO:0000313" key="5">
    <source>
        <dbReference type="EMBL" id="MFC6331631.1"/>
    </source>
</evidence>
<protein>
    <submittedName>
        <fullName evidence="5">MBL fold metallo-hydrolase</fullName>
    </submittedName>
</protein>
<sequence>MDNLHNKLQKKHNRAERSWSQVAPFIIQVRVPVPFSLKWVNSYLLLENKGTFTIVDPGLRTAEAEQLWESTMNELSLDWKQCSQIIVTHQHPDHYGLAGYVQQKSKAPVLITKASKDYTDKLWGAGRPHFEREMRELLIAHGTPDTMVDAIINNLREFQERVEPQPQVVYIEAGQVLMAGDRYWDLIHTEGHAFGGIMLHDKQNGLLICGDQVLSKITPHVGVVAGEHRPVLAQFMENLKKISTLNVSLVLPGHRDVFAEFAERIESILQHHERRLSAMLTYVEQEKKVDAYTCCEWLFGKHLRNQPHNLRFALTETIAHLQYLQQRNLIVETTDSRGMIHYCNNERR</sequence>
<feature type="domain" description="Metallo-beta-lactamase" evidence="4">
    <location>
        <begin position="40"/>
        <end position="254"/>
    </location>
</feature>
<reference evidence="6" key="1">
    <citation type="journal article" date="2019" name="Int. J. Syst. Evol. Microbiol.">
        <title>The Global Catalogue of Microorganisms (GCM) 10K type strain sequencing project: providing services to taxonomists for standard genome sequencing and annotation.</title>
        <authorList>
            <consortium name="The Broad Institute Genomics Platform"/>
            <consortium name="The Broad Institute Genome Sequencing Center for Infectious Disease"/>
            <person name="Wu L."/>
            <person name="Ma J."/>
        </authorList>
    </citation>
    <scope>NUCLEOTIDE SEQUENCE [LARGE SCALE GENOMIC DNA]</scope>
    <source>
        <strain evidence="6">PCU 280</strain>
    </source>
</reference>
<dbReference type="SMART" id="SM00849">
    <property type="entry name" value="Lactamase_B"/>
    <property type="match status" value="1"/>
</dbReference>
<dbReference type="RefSeq" id="WP_379231071.1">
    <property type="nucleotide sequence ID" value="NZ_JBHSTE010000001.1"/>
</dbReference>
<dbReference type="Proteomes" id="UP001596233">
    <property type="component" value="Unassembled WGS sequence"/>
</dbReference>
<evidence type="ECO:0000259" key="4">
    <source>
        <dbReference type="SMART" id="SM00849"/>
    </source>
</evidence>
<dbReference type="InterPro" id="IPR048933">
    <property type="entry name" value="B_lactamase-like_C"/>
</dbReference>
<evidence type="ECO:0000256" key="2">
    <source>
        <dbReference type="ARBA" id="ARBA00034301"/>
    </source>
</evidence>
<dbReference type="InterPro" id="IPR050662">
    <property type="entry name" value="Sec-metab_biosynth-thioest"/>
</dbReference>
<dbReference type="InterPro" id="IPR001279">
    <property type="entry name" value="Metallo-B-lactamas"/>
</dbReference>
<proteinExistence type="predicted"/>
<keyword evidence="6" id="KW-1185">Reference proteome</keyword>
<evidence type="ECO:0000256" key="3">
    <source>
        <dbReference type="ARBA" id="ARBA00048505"/>
    </source>
</evidence>
<dbReference type="Gene3D" id="1.10.10.10">
    <property type="entry name" value="Winged helix-like DNA-binding domain superfamily/Winged helix DNA-binding domain"/>
    <property type="match status" value="1"/>
</dbReference>
<evidence type="ECO:0000313" key="6">
    <source>
        <dbReference type="Proteomes" id="UP001596233"/>
    </source>
</evidence>
<dbReference type="PANTHER" id="PTHR23131">
    <property type="entry name" value="ENDORIBONUCLEASE LACTB2"/>
    <property type="match status" value="1"/>
</dbReference>
<evidence type="ECO:0000256" key="1">
    <source>
        <dbReference type="ARBA" id="ARBA00034221"/>
    </source>
</evidence>
<dbReference type="Pfam" id="PF00753">
    <property type="entry name" value="Lactamase_B"/>
    <property type="match status" value="1"/>
</dbReference>
<dbReference type="SUPFAM" id="SSF56281">
    <property type="entry name" value="Metallo-hydrolase/oxidoreductase"/>
    <property type="match status" value="1"/>
</dbReference>
<comment type="catalytic activity">
    <reaction evidence="3">
        <text>3',5'-cyclic UMP + H2O = UMP + H(+)</text>
        <dbReference type="Rhea" id="RHEA:70575"/>
        <dbReference type="ChEBI" id="CHEBI:15377"/>
        <dbReference type="ChEBI" id="CHEBI:15378"/>
        <dbReference type="ChEBI" id="CHEBI:57865"/>
        <dbReference type="ChEBI" id="CHEBI:184387"/>
    </reaction>
    <physiologicalReaction direction="left-to-right" evidence="3">
        <dbReference type="Rhea" id="RHEA:70576"/>
    </physiologicalReaction>
</comment>